<dbReference type="InterPro" id="IPR000169">
    <property type="entry name" value="Pept_cys_AS"/>
</dbReference>
<dbReference type="GO" id="GO:0006508">
    <property type="term" value="P:proteolysis"/>
    <property type="evidence" value="ECO:0007669"/>
    <property type="project" value="UniProtKB-KW"/>
</dbReference>
<dbReference type="PROSITE" id="PS50203">
    <property type="entry name" value="CALPAIN_CAT"/>
    <property type="match status" value="1"/>
</dbReference>
<feature type="compositionally biased region" description="Acidic residues" evidence="4">
    <location>
        <begin position="674"/>
        <end position="695"/>
    </location>
</feature>
<feature type="compositionally biased region" description="Acidic residues" evidence="4">
    <location>
        <begin position="639"/>
        <end position="649"/>
    </location>
</feature>
<sequence length="735" mass="81985">MAPRKDTLPQEQVASFWQKYITPNPGKVTSIFPPSLYATLLPRPQSADSGASHVNFGAGYEDAAARCRAKVERLVRDCTRSNTKFTDPDFDIKGNRYDALFGLNWAPPAARGNPDAVEDALAALQQNGIFEPQELLHVPTQTLRKILGNEVLDEDEADRPQATEDYLPAPCAVHRVDWIYEDPKFSVDGYSSSDIIQGGGGDCWWLSAVATICHRAEVMDRICVARNEECGVYGFVFYRDGAFVPVVIDDNLFLKREDFSGSVNDPRNGKLMRYRKDFQTGSDALYFASCKDQNETWLPLLEKAFAKAHGDYNAIEGGFIGEGVEDLTGGVYSEVALEDVLFKQKLWEELLNKDKSFVFGLDLLDRSDKNGLANGHAYSILDAREEEEEDGKKVRLVKIRNPWGARVGAGLGEWNGPWSDGSKEWTPYWLTKLDYRFEDDGIFWMTFSDMLSTFTNLYRTRLFDDQWTVTQEWTGVNVAWLTGYLQHKFVVEVKNPGTVVLVLQQLDARYFRGLEGEYEFMLHFILQKQGAEPGDYIARVRPHGGCHFRANRSVNCEVELEPGVYEVLPKITARRDMSKPSVQDIVKTKANGKPEKLRQVGLSFDLAHSRAFKPGPEKAETGTSEEDGDGWETDKSGDESESSATEDGEEVKKQSNKGEGSVVEAVTAAAAEAQDGDGDDIDRETTDDDEDDEDLPSPWNAVGVIGLRVYSQDPEVAVQLAVPKNAEEASCVIQG</sequence>
<feature type="active site" evidence="2 3">
    <location>
        <position position="376"/>
    </location>
</feature>
<protein>
    <submittedName>
        <fullName evidence="6">Calpain</fullName>
    </submittedName>
</protein>
<dbReference type="CDD" id="cd00044">
    <property type="entry name" value="CysPc"/>
    <property type="match status" value="1"/>
</dbReference>
<name>A0AAN6WJB4_9PEZI</name>
<accession>A0AAN6WJB4</accession>
<dbReference type="Gene3D" id="3.90.70.10">
    <property type="entry name" value="Cysteine proteinases"/>
    <property type="match status" value="1"/>
</dbReference>
<evidence type="ECO:0000256" key="2">
    <source>
        <dbReference type="PIRSR" id="PIRSR622684-1"/>
    </source>
</evidence>
<reference evidence="6" key="1">
    <citation type="journal article" date="2023" name="Mol. Phylogenet. Evol.">
        <title>Genome-scale phylogeny and comparative genomics of the fungal order Sordariales.</title>
        <authorList>
            <person name="Hensen N."/>
            <person name="Bonometti L."/>
            <person name="Westerberg I."/>
            <person name="Brannstrom I.O."/>
            <person name="Guillou S."/>
            <person name="Cros-Aarteil S."/>
            <person name="Calhoun S."/>
            <person name="Haridas S."/>
            <person name="Kuo A."/>
            <person name="Mondo S."/>
            <person name="Pangilinan J."/>
            <person name="Riley R."/>
            <person name="LaButti K."/>
            <person name="Andreopoulos B."/>
            <person name="Lipzen A."/>
            <person name="Chen C."/>
            <person name="Yan M."/>
            <person name="Daum C."/>
            <person name="Ng V."/>
            <person name="Clum A."/>
            <person name="Steindorff A."/>
            <person name="Ohm R.A."/>
            <person name="Martin F."/>
            <person name="Silar P."/>
            <person name="Natvig D.O."/>
            <person name="Lalanne C."/>
            <person name="Gautier V."/>
            <person name="Ament-Velasquez S.L."/>
            <person name="Kruys A."/>
            <person name="Hutchinson M.I."/>
            <person name="Powell A.J."/>
            <person name="Barry K."/>
            <person name="Miller A.N."/>
            <person name="Grigoriev I.V."/>
            <person name="Debuchy R."/>
            <person name="Gladieux P."/>
            <person name="Hiltunen Thoren M."/>
            <person name="Johannesson H."/>
        </authorList>
    </citation>
    <scope>NUCLEOTIDE SEQUENCE</scope>
    <source>
        <strain evidence="6">PSN309</strain>
    </source>
</reference>
<dbReference type="AlphaFoldDB" id="A0AAN6WJB4"/>
<evidence type="ECO:0000256" key="1">
    <source>
        <dbReference type="ARBA" id="ARBA00007623"/>
    </source>
</evidence>
<evidence type="ECO:0000256" key="4">
    <source>
        <dbReference type="SAM" id="MobiDB-lite"/>
    </source>
</evidence>
<dbReference type="EMBL" id="MU864656">
    <property type="protein sequence ID" value="KAK4182465.1"/>
    <property type="molecule type" value="Genomic_DNA"/>
</dbReference>
<organism evidence="6 7">
    <name type="scientific">Podospora australis</name>
    <dbReference type="NCBI Taxonomy" id="1536484"/>
    <lineage>
        <taxon>Eukaryota</taxon>
        <taxon>Fungi</taxon>
        <taxon>Dikarya</taxon>
        <taxon>Ascomycota</taxon>
        <taxon>Pezizomycotina</taxon>
        <taxon>Sordariomycetes</taxon>
        <taxon>Sordariomycetidae</taxon>
        <taxon>Sordariales</taxon>
        <taxon>Podosporaceae</taxon>
        <taxon>Podospora</taxon>
    </lineage>
</organism>
<feature type="domain" description="Calpain catalytic" evidence="5">
    <location>
        <begin position="175"/>
        <end position="463"/>
    </location>
</feature>
<dbReference type="Proteomes" id="UP001302126">
    <property type="component" value="Unassembled WGS sequence"/>
</dbReference>
<dbReference type="Pfam" id="PF00648">
    <property type="entry name" value="Peptidase_C2"/>
    <property type="match status" value="1"/>
</dbReference>
<keyword evidence="7" id="KW-1185">Reference proteome</keyword>
<evidence type="ECO:0000313" key="6">
    <source>
        <dbReference type="EMBL" id="KAK4182465.1"/>
    </source>
</evidence>
<evidence type="ECO:0000313" key="7">
    <source>
        <dbReference type="Proteomes" id="UP001302126"/>
    </source>
</evidence>
<evidence type="ECO:0000259" key="5">
    <source>
        <dbReference type="PROSITE" id="PS50203"/>
    </source>
</evidence>
<dbReference type="PANTHER" id="PTHR10183">
    <property type="entry name" value="CALPAIN"/>
    <property type="match status" value="1"/>
</dbReference>
<feature type="compositionally biased region" description="Low complexity" evidence="4">
    <location>
        <begin position="659"/>
        <end position="673"/>
    </location>
</feature>
<gene>
    <name evidence="6" type="ORF">QBC35DRAFT_395928</name>
</gene>
<keyword evidence="3" id="KW-0378">Hydrolase</keyword>
<feature type="active site" evidence="2 3">
    <location>
        <position position="203"/>
    </location>
</feature>
<keyword evidence="3" id="KW-0788">Thiol protease</keyword>
<feature type="region of interest" description="Disordered" evidence="4">
    <location>
        <begin position="608"/>
        <end position="699"/>
    </location>
</feature>
<reference evidence="6" key="2">
    <citation type="submission" date="2023-05" db="EMBL/GenBank/DDBJ databases">
        <authorList>
            <consortium name="Lawrence Berkeley National Laboratory"/>
            <person name="Steindorff A."/>
            <person name="Hensen N."/>
            <person name="Bonometti L."/>
            <person name="Westerberg I."/>
            <person name="Brannstrom I.O."/>
            <person name="Guillou S."/>
            <person name="Cros-Aarteil S."/>
            <person name="Calhoun S."/>
            <person name="Haridas S."/>
            <person name="Kuo A."/>
            <person name="Mondo S."/>
            <person name="Pangilinan J."/>
            <person name="Riley R."/>
            <person name="Labutti K."/>
            <person name="Andreopoulos B."/>
            <person name="Lipzen A."/>
            <person name="Chen C."/>
            <person name="Yanf M."/>
            <person name="Daum C."/>
            <person name="Ng V."/>
            <person name="Clum A."/>
            <person name="Ohm R."/>
            <person name="Martin F."/>
            <person name="Silar P."/>
            <person name="Natvig D."/>
            <person name="Lalanne C."/>
            <person name="Gautier V."/>
            <person name="Ament-Velasquez S.L."/>
            <person name="Kruys A."/>
            <person name="Hutchinson M.I."/>
            <person name="Powell A.J."/>
            <person name="Barry K."/>
            <person name="Miller A.N."/>
            <person name="Grigoriev I.V."/>
            <person name="Debuchy R."/>
            <person name="Gladieux P."/>
            <person name="Thoren M.H."/>
            <person name="Johannesson H."/>
        </authorList>
    </citation>
    <scope>NUCLEOTIDE SEQUENCE</scope>
    <source>
        <strain evidence="6">PSN309</strain>
    </source>
</reference>
<proteinExistence type="inferred from homology"/>
<keyword evidence="3" id="KW-0645">Protease</keyword>
<feature type="active site" evidence="2 3">
    <location>
        <position position="401"/>
    </location>
</feature>
<dbReference type="InterPro" id="IPR001300">
    <property type="entry name" value="Peptidase_C2_calpain_cat"/>
</dbReference>
<dbReference type="InterPro" id="IPR022684">
    <property type="entry name" value="Calpain_cysteine_protease"/>
</dbReference>
<evidence type="ECO:0000256" key="3">
    <source>
        <dbReference type="PROSITE-ProRule" id="PRU00239"/>
    </source>
</evidence>
<dbReference type="InterPro" id="IPR038765">
    <property type="entry name" value="Papain-like_cys_pep_sf"/>
</dbReference>
<dbReference type="SUPFAM" id="SSF54001">
    <property type="entry name" value="Cysteine proteinases"/>
    <property type="match status" value="1"/>
</dbReference>
<comment type="caution">
    <text evidence="6">The sequence shown here is derived from an EMBL/GenBank/DDBJ whole genome shotgun (WGS) entry which is preliminary data.</text>
</comment>
<dbReference type="SMART" id="SM00230">
    <property type="entry name" value="CysPc"/>
    <property type="match status" value="1"/>
</dbReference>
<dbReference type="GO" id="GO:0004198">
    <property type="term" value="F:calcium-dependent cysteine-type endopeptidase activity"/>
    <property type="evidence" value="ECO:0007669"/>
    <property type="project" value="InterPro"/>
</dbReference>
<comment type="similarity">
    <text evidence="1">Belongs to the peptidase C2 family.</text>
</comment>
<dbReference type="PROSITE" id="PS00139">
    <property type="entry name" value="THIOL_PROTEASE_CYS"/>
    <property type="match status" value="1"/>
</dbReference>
<dbReference type="PANTHER" id="PTHR10183:SF425">
    <property type="entry name" value="CALPAIN-5"/>
    <property type="match status" value="1"/>
</dbReference>